<protein>
    <recommendedName>
        <fullName evidence="11">P4-ATPase flippase complex beta subunit TMEM30A</fullName>
    </recommendedName>
</protein>
<comment type="caution">
    <text evidence="9">The sequence shown here is derived from an EMBL/GenBank/DDBJ whole genome shotgun (WGS) entry which is preliminary data.</text>
</comment>
<accession>A0AAD9N2Y5</accession>
<keyword evidence="4 8" id="KW-1133">Transmembrane helix</keyword>
<evidence type="ECO:0000256" key="7">
    <source>
        <dbReference type="SAM" id="MobiDB-lite"/>
    </source>
</evidence>
<dbReference type="GO" id="GO:0005794">
    <property type="term" value="C:Golgi apparatus"/>
    <property type="evidence" value="ECO:0007669"/>
    <property type="project" value="TreeGrafter"/>
</dbReference>
<feature type="region of interest" description="Disordered" evidence="7">
    <location>
        <begin position="1"/>
        <end position="21"/>
    </location>
</feature>
<evidence type="ECO:0000256" key="5">
    <source>
        <dbReference type="ARBA" id="ARBA00023136"/>
    </source>
</evidence>
<dbReference type="InterPro" id="IPR005045">
    <property type="entry name" value="CDC50/LEM3_fam"/>
</dbReference>
<dbReference type="GO" id="GO:0005886">
    <property type="term" value="C:plasma membrane"/>
    <property type="evidence" value="ECO:0007669"/>
    <property type="project" value="TreeGrafter"/>
</dbReference>
<evidence type="ECO:0000256" key="4">
    <source>
        <dbReference type="ARBA" id="ARBA00022989"/>
    </source>
</evidence>
<evidence type="ECO:0000256" key="2">
    <source>
        <dbReference type="ARBA" id="ARBA00009457"/>
    </source>
</evidence>
<dbReference type="GO" id="GO:0005783">
    <property type="term" value="C:endoplasmic reticulum"/>
    <property type="evidence" value="ECO:0007669"/>
    <property type="project" value="TreeGrafter"/>
</dbReference>
<proteinExistence type="inferred from homology"/>
<evidence type="ECO:0008006" key="11">
    <source>
        <dbReference type="Google" id="ProtNLM"/>
    </source>
</evidence>
<evidence type="ECO:0000256" key="3">
    <source>
        <dbReference type="ARBA" id="ARBA00022692"/>
    </source>
</evidence>
<name>A0AAD9N2Y5_9ANNE</name>
<evidence type="ECO:0000313" key="10">
    <source>
        <dbReference type="Proteomes" id="UP001208570"/>
    </source>
</evidence>
<dbReference type="Proteomes" id="UP001208570">
    <property type="component" value="Unassembled WGS sequence"/>
</dbReference>
<dbReference type="Pfam" id="PF03381">
    <property type="entry name" value="CDC50"/>
    <property type="match status" value="1"/>
</dbReference>
<organism evidence="9 10">
    <name type="scientific">Paralvinella palmiformis</name>
    <dbReference type="NCBI Taxonomy" id="53620"/>
    <lineage>
        <taxon>Eukaryota</taxon>
        <taxon>Metazoa</taxon>
        <taxon>Spiralia</taxon>
        <taxon>Lophotrochozoa</taxon>
        <taxon>Annelida</taxon>
        <taxon>Polychaeta</taxon>
        <taxon>Sedentaria</taxon>
        <taxon>Canalipalpata</taxon>
        <taxon>Terebellida</taxon>
        <taxon>Terebelliformia</taxon>
        <taxon>Alvinellidae</taxon>
        <taxon>Paralvinella</taxon>
    </lineage>
</organism>
<feature type="compositionally biased region" description="Basic and acidic residues" evidence="7">
    <location>
        <begin position="9"/>
        <end position="21"/>
    </location>
</feature>
<sequence>MSTPVGIPEENKKSRRPKDTKFKQQKLPAWQPIMTAGTVLPAFFAIGIAFIPLGIALLITSDNVQEKIIDYTTTACKPSNATLAARYETCAEFVEDFNNTGLVCECEIQFTLNESFSGQVYMYYGLTNFYQNHRRYVKSRDDKQLRGQKIAGNKLNTDCEPYKTYNDTSDVGIAPCGAIANSLFNDTLELSYMDGSNIITVSMIKKGIAWTTDKTVKFENPEGFAENASLAFSDTVKPRNWQKPVYELDLADTSNNGYENEDLIVWMRTAALPTFRKLYRKIDHKGLFDTGLPNGTYKLTVKYAYPVTVFDGTKRMILTTTSWLGGKNPFLGIAYLVVGSICVILGIVFLIIHLRVGKKPSQLISRTSLNAQTPYTAQF</sequence>
<dbReference type="AlphaFoldDB" id="A0AAD9N2Y5"/>
<evidence type="ECO:0000256" key="8">
    <source>
        <dbReference type="SAM" id="Phobius"/>
    </source>
</evidence>
<keyword evidence="3 8" id="KW-0812">Transmembrane</keyword>
<dbReference type="EMBL" id="JAODUP010000308">
    <property type="protein sequence ID" value="KAK2153086.1"/>
    <property type="molecule type" value="Genomic_DNA"/>
</dbReference>
<evidence type="ECO:0000313" key="9">
    <source>
        <dbReference type="EMBL" id="KAK2153086.1"/>
    </source>
</evidence>
<feature type="transmembrane region" description="Helical" evidence="8">
    <location>
        <begin position="330"/>
        <end position="352"/>
    </location>
</feature>
<keyword evidence="10" id="KW-1185">Reference proteome</keyword>
<feature type="transmembrane region" description="Helical" evidence="8">
    <location>
        <begin position="33"/>
        <end position="59"/>
    </location>
</feature>
<dbReference type="PANTHER" id="PTHR10926:SF0">
    <property type="entry name" value="CDC50, ISOFORM A"/>
    <property type="match status" value="1"/>
</dbReference>
<comment type="subcellular location">
    <subcellularLocation>
        <location evidence="1">Membrane</location>
        <topology evidence="1">Multi-pass membrane protein</topology>
    </subcellularLocation>
</comment>
<reference evidence="9" key="1">
    <citation type="journal article" date="2023" name="Mol. Biol. Evol.">
        <title>Third-Generation Sequencing Reveals the Adaptive Role of the Epigenome in Three Deep-Sea Polychaetes.</title>
        <authorList>
            <person name="Perez M."/>
            <person name="Aroh O."/>
            <person name="Sun Y."/>
            <person name="Lan Y."/>
            <person name="Juniper S.K."/>
            <person name="Young C.R."/>
            <person name="Angers B."/>
            <person name="Qian P.Y."/>
        </authorList>
    </citation>
    <scope>NUCLEOTIDE SEQUENCE</scope>
    <source>
        <strain evidence="9">P08H-3</strain>
    </source>
</reference>
<keyword evidence="5 6" id="KW-0472">Membrane</keyword>
<comment type="similarity">
    <text evidence="2 6">Belongs to the CDC50/LEM3 family.</text>
</comment>
<evidence type="ECO:0000256" key="6">
    <source>
        <dbReference type="PIRNR" id="PIRNR015840"/>
    </source>
</evidence>
<dbReference type="PANTHER" id="PTHR10926">
    <property type="entry name" value="CELL CYCLE CONTROL PROTEIN 50"/>
    <property type="match status" value="1"/>
</dbReference>
<evidence type="ECO:0000256" key="1">
    <source>
        <dbReference type="ARBA" id="ARBA00004141"/>
    </source>
</evidence>
<gene>
    <name evidence="9" type="ORF">LSH36_308g03007</name>
</gene>
<dbReference type="PIRSF" id="PIRSF015840">
    <property type="entry name" value="DUF284_TM_euk"/>
    <property type="match status" value="1"/>
</dbReference>